<name>A0A1V3L5G0_9PAST</name>
<dbReference type="RefSeq" id="WP_077553352.1">
    <property type="nucleotide sequence ID" value="NZ_MLAI01000023.1"/>
</dbReference>
<sequence length="293" mass="34440">MTETVPQIQKENSHKPIKIGIVRPISTMDQEHTEQHWEDVHTLIEEALSNDDQHIFEINLVSETQDADIIQATIIQNLFESDVVICDMTLHNPNVFFELGLRIAFRKPCIVIQEEGRNSPFDVSSIRYISYPCKLAYVKAVEFQKQLRKTVLKTHEAYINNGEVSTDPLFSKARVEYKTELTEIDQTSVEFVMNKLEELQTAVMNIQNIITVPNDDLGLRNFEIMKQDLFFIIEKEFELAMQHSVNRQEYIERTRNIILDKLRRLRKDCSIRTYNDIRVEVFDYIKELSSRLR</sequence>
<gene>
    <name evidence="1" type="ORF">BKG88_08710</name>
</gene>
<dbReference type="EMBL" id="MLAI01000023">
    <property type="protein sequence ID" value="OOF85176.1"/>
    <property type="molecule type" value="Genomic_DNA"/>
</dbReference>
<evidence type="ECO:0000313" key="2">
    <source>
        <dbReference type="Proteomes" id="UP000189353"/>
    </source>
</evidence>
<organism evidence="1 2">
    <name type="scientific">Rodentibacter ratti</name>
    <dbReference type="NCBI Taxonomy" id="1906745"/>
    <lineage>
        <taxon>Bacteria</taxon>
        <taxon>Pseudomonadati</taxon>
        <taxon>Pseudomonadota</taxon>
        <taxon>Gammaproteobacteria</taxon>
        <taxon>Pasteurellales</taxon>
        <taxon>Pasteurellaceae</taxon>
        <taxon>Rodentibacter</taxon>
    </lineage>
</organism>
<dbReference type="OrthoDB" id="5180013at2"/>
<evidence type="ECO:0000313" key="1">
    <source>
        <dbReference type="EMBL" id="OOF85176.1"/>
    </source>
</evidence>
<comment type="caution">
    <text evidence="1">The sequence shown here is derived from an EMBL/GenBank/DDBJ whole genome shotgun (WGS) entry which is preliminary data.</text>
</comment>
<dbReference type="Proteomes" id="UP000189353">
    <property type="component" value="Unassembled WGS sequence"/>
</dbReference>
<accession>A0A1V3L5G0</accession>
<dbReference type="AlphaFoldDB" id="A0A1V3L5G0"/>
<dbReference type="Gene3D" id="3.40.50.450">
    <property type="match status" value="1"/>
</dbReference>
<reference evidence="1 2" key="1">
    <citation type="submission" date="2016-10" db="EMBL/GenBank/DDBJ databases">
        <title>Rodentibacter gen. nov. and new species.</title>
        <authorList>
            <person name="Christensen H."/>
        </authorList>
    </citation>
    <scope>NUCLEOTIDE SEQUENCE [LARGE SCALE GENOMIC DNA]</scope>
    <source>
        <strain evidence="1 2">Ppn158</strain>
    </source>
</reference>
<evidence type="ECO:0008006" key="3">
    <source>
        <dbReference type="Google" id="ProtNLM"/>
    </source>
</evidence>
<protein>
    <recommendedName>
        <fullName evidence="3">RNA helicase</fullName>
    </recommendedName>
</protein>
<proteinExistence type="predicted"/>